<gene>
    <name evidence="1" type="ORF">CSTERTH_00840</name>
</gene>
<dbReference type="AlphaFoldDB" id="A0A1B1YA83"/>
<dbReference type="GO" id="GO:0003700">
    <property type="term" value="F:DNA-binding transcription factor activity"/>
    <property type="evidence" value="ECO:0007669"/>
    <property type="project" value="TreeGrafter"/>
</dbReference>
<dbReference type="InterPro" id="IPR036390">
    <property type="entry name" value="WH_DNA-bd_sf"/>
</dbReference>
<dbReference type="NCBIfam" id="TIGR00738">
    <property type="entry name" value="rrf2_super"/>
    <property type="match status" value="1"/>
</dbReference>
<dbReference type="InterPro" id="IPR036388">
    <property type="entry name" value="WH-like_DNA-bd_sf"/>
</dbReference>
<evidence type="ECO:0000313" key="2">
    <source>
        <dbReference type="Proteomes" id="UP000092971"/>
    </source>
</evidence>
<dbReference type="EMBL" id="CP014672">
    <property type="protein sequence ID" value="ANW97677.1"/>
    <property type="molecule type" value="Genomic_DNA"/>
</dbReference>
<dbReference type="InterPro" id="IPR000944">
    <property type="entry name" value="Tscrpt_reg_Rrf2"/>
</dbReference>
<organism evidence="1 2">
    <name type="scientific">Thermoclostridium stercorarium subsp. thermolacticum DSM 2910</name>
    <dbReference type="NCBI Taxonomy" id="1121336"/>
    <lineage>
        <taxon>Bacteria</taxon>
        <taxon>Bacillati</taxon>
        <taxon>Bacillota</taxon>
        <taxon>Clostridia</taxon>
        <taxon>Eubacteriales</taxon>
        <taxon>Oscillospiraceae</taxon>
        <taxon>Thermoclostridium</taxon>
    </lineage>
</organism>
<protein>
    <submittedName>
        <fullName evidence="1">Rrf2 family transcriptional regulator</fullName>
    </submittedName>
</protein>
<proteinExistence type="predicted"/>
<dbReference type="InterPro" id="IPR030489">
    <property type="entry name" value="TR_Rrf2-type_CS"/>
</dbReference>
<dbReference type="Proteomes" id="UP000092971">
    <property type="component" value="Chromosome"/>
</dbReference>
<dbReference type="SUPFAM" id="SSF46785">
    <property type="entry name" value="Winged helix' DNA-binding domain"/>
    <property type="match status" value="1"/>
</dbReference>
<name>A0A1B1YA83_THEST</name>
<dbReference type="PANTHER" id="PTHR33221">
    <property type="entry name" value="WINGED HELIX-TURN-HELIX TRANSCRIPTIONAL REGULATOR, RRF2 FAMILY"/>
    <property type="match status" value="1"/>
</dbReference>
<sequence>MRLSRKSEYALLALIDLARHYGNADPPKIVEVAERNDIPKKYLEQIFLQLKGAGYVRSIRGSKGGYELAKSPDQITLAEIIRLIDGPLASVGSASLYFFEHTPIEKNEKLLQVFKEIRDFVADKLENLTISQFVQ</sequence>
<dbReference type="PROSITE" id="PS51197">
    <property type="entry name" value="HTH_RRF2_2"/>
    <property type="match status" value="1"/>
</dbReference>
<dbReference type="Pfam" id="PF02082">
    <property type="entry name" value="Rrf2"/>
    <property type="match status" value="1"/>
</dbReference>
<reference evidence="1 2" key="1">
    <citation type="submission" date="2016-02" db="EMBL/GenBank/DDBJ databases">
        <title>Comparison of Clostridium stercorarium subspecies using comparative genomics and transcriptomics.</title>
        <authorList>
            <person name="Schellenberg J."/>
            <person name="Thallinger G."/>
            <person name="Levin D.B."/>
            <person name="Zhang X."/>
            <person name="Alvare G."/>
            <person name="Fristensky B."/>
            <person name="Sparling R."/>
        </authorList>
    </citation>
    <scope>NUCLEOTIDE SEQUENCE [LARGE SCALE GENOMIC DNA]</scope>
    <source>
        <strain evidence="1 2">DSM 2910</strain>
    </source>
</reference>
<evidence type="ECO:0000313" key="1">
    <source>
        <dbReference type="EMBL" id="ANW97677.1"/>
    </source>
</evidence>
<dbReference type="PANTHER" id="PTHR33221:SF15">
    <property type="entry name" value="HTH-TYPE TRANSCRIPTIONAL REGULATOR YWGB-RELATED"/>
    <property type="match status" value="1"/>
</dbReference>
<dbReference type="Gene3D" id="1.10.10.10">
    <property type="entry name" value="Winged helix-like DNA-binding domain superfamily/Winged helix DNA-binding domain"/>
    <property type="match status" value="1"/>
</dbReference>
<dbReference type="PROSITE" id="PS01332">
    <property type="entry name" value="HTH_RRF2_1"/>
    <property type="match status" value="1"/>
</dbReference>
<dbReference type="GO" id="GO:0005829">
    <property type="term" value="C:cytosol"/>
    <property type="evidence" value="ECO:0007669"/>
    <property type="project" value="TreeGrafter"/>
</dbReference>
<dbReference type="OrthoDB" id="9808360at2"/>
<accession>A0A1B1YA83</accession>
<dbReference type="RefSeq" id="WP_015357906.1">
    <property type="nucleotide sequence ID" value="NZ_CP014672.1"/>
</dbReference>